<dbReference type="Proteomes" id="UP000673394">
    <property type="component" value="Unassembled WGS sequence"/>
</dbReference>
<reference evidence="1 2" key="1">
    <citation type="submission" date="2021-04" db="EMBL/GenBank/DDBJ databases">
        <title>Paenibacillus sp. DLE-14 whole genome sequence.</title>
        <authorList>
            <person name="Ham Y.J."/>
        </authorList>
    </citation>
    <scope>NUCLEOTIDE SEQUENCE [LARGE SCALE GENOMIC DNA]</scope>
    <source>
        <strain evidence="1 2">DLE-14</strain>
    </source>
</reference>
<name>A0ABS5CJ19_9BACL</name>
<gene>
    <name evidence="1" type="ORF">I8J30_24340</name>
</gene>
<evidence type="ECO:0000313" key="1">
    <source>
        <dbReference type="EMBL" id="MBP3965854.1"/>
    </source>
</evidence>
<keyword evidence="2" id="KW-1185">Reference proteome</keyword>
<comment type="caution">
    <text evidence="1">The sequence shown here is derived from an EMBL/GenBank/DDBJ whole genome shotgun (WGS) entry which is preliminary data.</text>
</comment>
<organism evidence="1 2">
    <name type="scientific">Paenibacillus lignilyticus</name>
    <dbReference type="NCBI Taxonomy" id="1172615"/>
    <lineage>
        <taxon>Bacteria</taxon>
        <taxon>Bacillati</taxon>
        <taxon>Bacillota</taxon>
        <taxon>Bacilli</taxon>
        <taxon>Bacillales</taxon>
        <taxon>Paenibacillaceae</taxon>
        <taxon>Paenibacillus</taxon>
    </lineage>
</organism>
<dbReference type="EMBL" id="JAGKSP010000013">
    <property type="protein sequence ID" value="MBP3965854.1"/>
    <property type="molecule type" value="Genomic_DNA"/>
</dbReference>
<protein>
    <submittedName>
        <fullName evidence="1">Uncharacterized protein</fullName>
    </submittedName>
</protein>
<accession>A0ABS5CJ19</accession>
<evidence type="ECO:0000313" key="2">
    <source>
        <dbReference type="Proteomes" id="UP000673394"/>
    </source>
</evidence>
<sequence>MAIPVPSTRVAKFENGPRVFTNVTGRVSAVRWLDNGEELAFTHDAASGLLCFHATGYPYGDNFVVRVAVISG</sequence>
<dbReference type="RefSeq" id="WP_210662580.1">
    <property type="nucleotide sequence ID" value="NZ_JAGKSP010000013.1"/>
</dbReference>
<proteinExistence type="predicted"/>